<feature type="region of interest" description="Disordered" evidence="2">
    <location>
        <begin position="59"/>
        <end position="129"/>
    </location>
</feature>
<feature type="region of interest" description="Disordered" evidence="2">
    <location>
        <begin position="588"/>
        <end position="642"/>
    </location>
</feature>
<organism evidence="5 6">
    <name type="scientific">Clydaea vesicula</name>
    <dbReference type="NCBI Taxonomy" id="447962"/>
    <lineage>
        <taxon>Eukaryota</taxon>
        <taxon>Fungi</taxon>
        <taxon>Fungi incertae sedis</taxon>
        <taxon>Chytridiomycota</taxon>
        <taxon>Chytridiomycota incertae sedis</taxon>
        <taxon>Chytridiomycetes</taxon>
        <taxon>Lobulomycetales</taxon>
        <taxon>Lobulomycetaceae</taxon>
        <taxon>Clydaea</taxon>
    </lineage>
</organism>
<evidence type="ECO:0008006" key="7">
    <source>
        <dbReference type="Google" id="ProtNLM"/>
    </source>
</evidence>
<feature type="compositionally biased region" description="Acidic residues" evidence="2">
    <location>
        <begin position="951"/>
        <end position="960"/>
    </location>
</feature>
<sequence length="1120" mass="127286">MNNVYEPVSGTMQTQQNVDLLLSNVILERNTLRQQNEQLWKIIEKQKLQIAQLQEFNKEMNGRKSINGRERQKSGHPPSTQERYKIDQQLPIIAPAKGSSSNNSLQKTPTSTALPAVPSANQPNYLGTQSYSGGNSGIINDNKNINSSPSLSADYNYGGFLPKLDTQNSFNKLTKTEFDAIAARDSATRESECQNPPTDTRRLSSNLKRPRFINDELTQSQRNARENSFSESNNVEQQPPELSSDNSKGVMDTTSDENEETLTKNDPETTIELTKSSSSNTLLKLNPESVENFENINITFLDQSKVKKSGGKEQHLLTFKISANDAQKTEYWRCEKLYSDLFVFDIKIHSSHPQEILSQLRRVPEKSLFQGNLSEQKLIHGKQSLDNYLQKLIKVLSTDSDVLNFFKTDIVEEKSKVLQDDEKKYTKSNDEMDTKESSNPAQKEINLFKEGYLTKKGKGFGGYTWKKKYFVLRSGLMDCYETNDTTTQTTGTIKLKYCTVEKKIGHESDPELKFSICITEYKKDTFKFKANPPLQDAKVNCKYVLHCVNEDDCEEWISSIQENINLVRPAAIDTIPLEKNNEKTVVSNGLVSPEPPEANENPEQATAVPPATPPISPTQPLNLRPNSPTRHFLSTPSNVKDNQIGKVDENERIMKQATLPISSIFDNGSLPTTNLSQYQQGSSLSLNKNKDGKRKDGNEKKINKRMTNFFSGKKKNEKVTSDTTEPARLVFGVSLEKCLQISKITENFELPSIVYRCIEYLDAKDAIKEEGIFRLSGSSVEIQKLKERFNNEGDVDLVNNGEFYDVHAIAGLLKLWFRELASPVLTSEKQKDFVQLLEIGDRNEKIKALKKLCSQLPRSNYTLIRSLVGHLIKVVQNSAINKMTVKNVGIVFAPTLSVPAGIFTLMMAEYDIIFSWDGLNESEIERQQFSILPLETNSYVEENNKNNLESNNEENNEDEEVLVRKRPPKPGGRKKVDASHSMIYESDVVNIINTENYENNVEKVVEERDSTVLLRPHEPFRPEGTNEENVKRPRSSKIQQQILRQSSTQQNHQKPQKQQQQQQEFYLRQDTMEDKEFENETIVDHANILQKNEEFHFPNFQVSGSPDSSVKDNELLVIDD</sequence>
<dbReference type="SUPFAM" id="SSF64268">
    <property type="entry name" value="PX domain"/>
    <property type="match status" value="1"/>
</dbReference>
<dbReference type="Gene3D" id="3.30.1520.10">
    <property type="entry name" value="Phox-like domain"/>
    <property type="match status" value="1"/>
</dbReference>
<proteinExistence type="predicted"/>
<evidence type="ECO:0000256" key="2">
    <source>
        <dbReference type="SAM" id="MobiDB-lite"/>
    </source>
</evidence>
<comment type="caution">
    <text evidence="5">The sequence shown here is derived from an EMBL/GenBank/DDBJ whole genome shotgun (WGS) entry which is preliminary data.</text>
</comment>
<feature type="compositionally biased region" description="Polar residues" evidence="2">
    <location>
        <begin position="216"/>
        <end position="247"/>
    </location>
</feature>
<dbReference type="InterPro" id="IPR001849">
    <property type="entry name" value="PH_domain"/>
</dbReference>
<dbReference type="Pfam" id="PF00787">
    <property type="entry name" value="PX"/>
    <property type="match status" value="1"/>
</dbReference>
<feature type="compositionally biased region" description="Low complexity" evidence="2">
    <location>
        <begin position="598"/>
        <end position="609"/>
    </location>
</feature>
<dbReference type="Proteomes" id="UP001211065">
    <property type="component" value="Unassembled WGS sequence"/>
</dbReference>
<feature type="region of interest" description="Disordered" evidence="2">
    <location>
        <begin position="945"/>
        <end position="979"/>
    </location>
</feature>
<feature type="compositionally biased region" description="Basic and acidic residues" evidence="2">
    <location>
        <begin position="59"/>
        <end position="73"/>
    </location>
</feature>
<evidence type="ECO:0000313" key="6">
    <source>
        <dbReference type="Proteomes" id="UP001211065"/>
    </source>
</evidence>
<feature type="domain" description="Rho-GAP" evidence="4">
    <location>
        <begin position="733"/>
        <end position="940"/>
    </location>
</feature>
<dbReference type="GO" id="GO:0007165">
    <property type="term" value="P:signal transduction"/>
    <property type="evidence" value="ECO:0007669"/>
    <property type="project" value="InterPro"/>
</dbReference>
<dbReference type="EMBL" id="JADGJW010001237">
    <property type="protein sequence ID" value="KAJ3205066.1"/>
    <property type="molecule type" value="Genomic_DNA"/>
</dbReference>
<dbReference type="InterPro" id="IPR011993">
    <property type="entry name" value="PH-like_dom_sf"/>
</dbReference>
<dbReference type="PROSITE" id="PS50003">
    <property type="entry name" value="PH_DOMAIN"/>
    <property type="match status" value="1"/>
</dbReference>
<dbReference type="InterPro" id="IPR001683">
    <property type="entry name" value="PX_dom"/>
</dbReference>
<dbReference type="PROSITE" id="PS50238">
    <property type="entry name" value="RHOGAP"/>
    <property type="match status" value="1"/>
</dbReference>
<feature type="compositionally biased region" description="Low complexity" evidence="2">
    <location>
        <begin position="1038"/>
        <end position="1063"/>
    </location>
</feature>
<keyword evidence="6" id="KW-1185">Reference proteome</keyword>
<dbReference type="SUPFAM" id="SSF48350">
    <property type="entry name" value="GTPase activation domain, GAP"/>
    <property type="match status" value="1"/>
</dbReference>
<dbReference type="PANTHER" id="PTHR23176:SF129">
    <property type="entry name" value="RHO GTPASE ACTIVATING PROTEIN AT 16F, ISOFORM E-RELATED"/>
    <property type="match status" value="1"/>
</dbReference>
<feature type="compositionally biased region" description="Polar residues" evidence="2">
    <location>
        <begin position="193"/>
        <end position="207"/>
    </location>
</feature>
<feature type="region of interest" description="Disordered" evidence="2">
    <location>
        <begin position="672"/>
        <end position="699"/>
    </location>
</feature>
<dbReference type="Gene3D" id="2.30.29.30">
    <property type="entry name" value="Pleckstrin-homology domain (PH domain)/Phosphotyrosine-binding domain (PTB)"/>
    <property type="match status" value="1"/>
</dbReference>
<dbReference type="SMART" id="SM00233">
    <property type="entry name" value="PH"/>
    <property type="match status" value="1"/>
</dbReference>
<dbReference type="InterPro" id="IPR050729">
    <property type="entry name" value="Rho-GAP"/>
</dbReference>
<dbReference type="InterPro" id="IPR036871">
    <property type="entry name" value="PX_dom_sf"/>
</dbReference>
<dbReference type="SMART" id="SM00324">
    <property type="entry name" value="RhoGAP"/>
    <property type="match status" value="1"/>
</dbReference>
<keyword evidence="1" id="KW-0343">GTPase activation</keyword>
<accession>A0AAD5TX95</accession>
<name>A0AAD5TX95_9FUNG</name>
<dbReference type="GO" id="GO:0005737">
    <property type="term" value="C:cytoplasm"/>
    <property type="evidence" value="ECO:0007669"/>
    <property type="project" value="TreeGrafter"/>
</dbReference>
<dbReference type="SUPFAM" id="SSF50729">
    <property type="entry name" value="PH domain-like"/>
    <property type="match status" value="1"/>
</dbReference>
<gene>
    <name evidence="5" type="ORF">HK099_000927</name>
</gene>
<dbReference type="Pfam" id="PF00169">
    <property type="entry name" value="PH"/>
    <property type="match status" value="1"/>
</dbReference>
<dbReference type="AlphaFoldDB" id="A0AAD5TX95"/>
<dbReference type="InterPro" id="IPR008936">
    <property type="entry name" value="Rho_GTPase_activation_prot"/>
</dbReference>
<feature type="compositionally biased region" description="Polar residues" evidence="2">
    <location>
        <begin position="624"/>
        <end position="641"/>
    </location>
</feature>
<dbReference type="Pfam" id="PF00620">
    <property type="entry name" value="RhoGAP"/>
    <property type="match status" value="1"/>
</dbReference>
<dbReference type="GO" id="GO:0005096">
    <property type="term" value="F:GTPase activator activity"/>
    <property type="evidence" value="ECO:0007669"/>
    <property type="project" value="UniProtKB-KW"/>
</dbReference>
<evidence type="ECO:0000256" key="1">
    <source>
        <dbReference type="ARBA" id="ARBA00022468"/>
    </source>
</evidence>
<feature type="compositionally biased region" description="Basic residues" evidence="2">
    <location>
        <begin position="964"/>
        <end position="973"/>
    </location>
</feature>
<feature type="domain" description="PH" evidence="3">
    <location>
        <begin position="446"/>
        <end position="565"/>
    </location>
</feature>
<feature type="compositionally biased region" description="Polar residues" evidence="2">
    <location>
        <begin position="98"/>
        <end position="129"/>
    </location>
</feature>
<feature type="compositionally biased region" description="Basic and acidic residues" evidence="2">
    <location>
        <begin position="688"/>
        <end position="699"/>
    </location>
</feature>
<evidence type="ECO:0000259" key="4">
    <source>
        <dbReference type="PROSITE" id="PS50238"/>
    </source>
</evidence>
<dbReference type="InterPro" id="IPR000198">
    <property type="entry name" value="RhoGAP_dom"/>
</dbReference>
<dbReference type="Gene3D" id="1.10.555.10">
    <property type="entry name" value="Rho GTPase activation protein"/>
    <property type="match status" value="1"/>
</dbReference>
<dbReference type="GO" id="GO:0035091">
    <property type="term" value="F:phosphatidylinositol binding"/>
    <property type="evidence" value="ECO:0007669"/>
    <property type="project" value="InterPro"/>
</dbReference>
<feature type="region of interest" description="Disordered" evidence="2">
    <location>
        <begin position="1008"/>
        <end position="1064"/>
    </location>
</feature>
<feature type="compositionally biased region" description="Low complexity" evidence="2">
    <location>
        <begin position="675"/>
        <end position="687"/>
    </location>
</feature>
<evidence type="ECO:0000313" key="5">
    <source>
        <dbReference type="EMBL" id="KAJ3205066.1"/>
    </source>
</evidence>
<feature type="compositionally biased region" description="Basic and acidic residues" evidence="2">
    <location>
        <begin position="1008"/>
        <end position="1021"/>
    </location>
</feature>
<reference evidence="5" key="1">
    <citation type="submission" date="2020-05" db="EMBL/GenBank/DDBJ databases">
        <title>Phylogenomic resolution of chytrid fungi.</title>
        <authorList>
            <person name="Stajich J.E."/>
            <person name="Amses K."/>
            <person name="Simmons R."/>
            <person name="Seto K."/>
            <person name="Myers J."/>
            <person name="Bonds A."/>
            <person name="Quandt C.A."/>
            <person name="Barry K."/>
            <person name="Liu P."/>
            <person name="Grigoriev I."/>
            <person name="Longcore J.E."/>
            <person name="James T.Y."/>
        </authorList>
    </citation>
    <scope>NUCLEOTIDE SEQUENCE</scope>
    <source>
        <strain evidence="5">JEL0476</strain>
    </source>
</reference>
<dbReference type="PANTHER" id="PTHR23176">
    <property type="entry name" value="RHO/RAC/CDC GTPASE-ACTIVATING PROTEIN"/>
    <property type="match status" value="1"/>
</dbReference>
<protein>
    <recommendedName>
        <fullName evidence="7">RhoGAP-domain-containing protein</fullName>
    </recommendedName>
</protein>
<evidence type="ECO:0000259" key="3">
    <source>
        <dbReference type="PROSITE" id="PS50003"/>
    </source>
</evidence>
<feature type="region of interest" description="Disordered" evidence="2">
    <location>
        <begin position="184"/>
        <end position="277"/>
    </location>
</feature>